<feature type="compositionally biased region" description="Low complexity" evidence="1">
    <location>
        <begin position="51"/>
        <end position="65"/>
    </location>
</feature>
<dbReference type="EMBL" id="JACEFF010000906">
    <property type="protein sequence ID" value="KAH9628566.1"/>
    <property type="molecule type" value="Genomic_DNA"/>
</dbReference>
<organism evidence="2 3">
    <name type="scientific">Spodoptera exigua</name>
    <name type="common">Beet armyworm</name>
    <name type="synonym">Noctua fulgens</name>
    <dbReference type="NCBI Taxonomy" id="7107"/>
    <lineage>
        <taxon>Eukaryota</taxon>
        <taxon>Metazoa</taxon>
        <taxon>Ecdysozoa</taxon>
        <taxon>Arthropoda</taxon>
        <taxon>Hexapoda</taxon>
        <taxon>Insecta</taxon>
        <taxon>Pterygota</taxon>
        <taxon>Neoptera</taxon>
        <taxon>Endopterygota</taxon>
        <taxon>Lepidoptera</taxon>
        <taxon>Glossata</taxon>
        <taxon>Ditrysia</taxon>
        <taxon>Noctuoidea</taxon>
        <taxon>Noctuidae</taxon>
        <taxon>Amphipyrinae</taxon>
        <taxon>Spodoptera</taxon>
    </lineage>
</organism>
<proteinExistence type="predicted"/>
<comment type="caution">
    <text evidence="2">The sequence shown here is derived from an EMBL/GenBank/DDBJ whole genome shotgun (WGS) entry which is preliminary data.</text>
</comment>
<evidence type="ECO:0000256" key="1">
    <source>
        <dbReference type="SAM" id="MobiDB-lite"/>
    </source>
</evidence>
<dbReference type="Proteomes" id="UP000814243">
    <property type="component" value="Unassembled WGS sequence"/>
</dbReference>
<evidence type="ECO:0000313" key="2">
    <source>
        <dbReference type="EMBL" id="KAH9628566.1"/>
    </source>
</evidence>
<name>A0A922M236_SPOEX</name>
<reference evidence="2" key="1">
    <citation type="journal article" date="2021" name="G3 (Bethesda)">
        <title>Genome and transcriptome analysis of the beet armyworm Spodoptera exigua reveals targets for pest control. .</title>
        <authorList>
            <person name="Simon S."/>
            <person name="Breeschoten T."/>
            <person name="Jansen H.J."/>
            <person name="Dirks R.P."/>
            <person name="Schranz M.E."/>
            <person name="Ros V.I.D."/>
        </authorList>
    </citation>
    <scope>NUCLEOTIDE SEQUENCE</scope>
    <source>
        <strain evidence="2">TB_SE_WUR_2020</strain>
    </source>
</reference>
<accession>A0A922M236</accession>
<dbReference type="AlphaFoldDB" id="A0A922M236"/>
<gene>
    <name evidence="2" type="ORF">HF086_010300</name>
</gene>
<feature type="region of interest" description="Disordered" evidence="1">
    <location>
        <begin position="27"/>
        <end position="79"/>
    </location>
</feature>
<evidence type="ECO:0000313" key="3">
    <source>
        <dbReference type="Proteomes" id="UP000814243"/>
    </source>
</evidence>
<feature type="compositionally biased region" description="Basic and acidic residues" evidence="1">
    <location>
        <begin position="66"/>
        <end position="79"/>
    </location>
</feature>
<sequence length="79" mass="8556">MLQAEAAIVAHVKATHRIIKFMEASDKEAAEAEQGAPADVPQDMSLSNLNYSAHSAHSTHSTYSSSDRHSSSMELDGYH</sequence>
<protein>
    <submittedName>
        <fullName evidence="2">Uncharacterized protein</fullName>
    </submittedName>
</protein>